<keyword evidence="3" id="KW-1185">Reference proteome</keyword>
<dbReference type="EMBL" id="CP042435">
    <property type="protein sequence ID" value="QEC67626.1"/>
    <property type="molecule type" value="Genomic_DNA"/>
</dbReference>
<keyword evidence="1" id="KW-0812">Transmembrane</keyword>
<keyword evidence="1" id="KW-0472">Membrane</keyword>
<protein>
    <submittedName>
        <fullName evidence="2">DUF1361 domain-containing protein</fullName>
    </submittedName>
</protein>
<accession>A0A5B8VAA0</accession>
<gene>
    <name evidence="2" type="ORF">FRZ67_10110</name>
</gene>
<evidence type="ECO:0000313" key="2">
    <source>
        <dbReference type="EMBL" id="QEC67626.1"/>
    </source>
</evidence>
<evidence type="ECO:0000313" key="3">
    <source>
        <dbReference type="Proteomes" id="UP000321533"/>
    </source>
</evidence>
<feature type="transmembrane region" description="Helical" evidence="1">
    <location>
        <begin position="67"/>
        <end position="87"/>
    </location>
</feature>
<feature type="transmembrane region" description="Helical" evidence="1">
    <location>
        <begin position="138"/>
        <end position="156"/>
    </location>
</feature>
<sequence>MIKKLLSKLSEFEKMIFISMTFTVVMVTLRYLYTDDRQYFFYPWNLFLATVPLFFSRQLKRYKKFNLKASVLLFCWLLFLPNAPYIITDIFHLEERPLIPYWFDLLIVISGAWNGIALCITSLMQVERFLAKHIKRKWRLPSTLLLITLCSYGIFLGRYKRYNSWNIITNPGDIIHTFISHIAEPREHIQAWMFTVSFAMLLTIIYFTVKKIPGMLKVEKG</sequence>
<organism evidence="2 3">
    <name type="scientific">Panacibacter ginsenosidivorans</name>
    <dbReference type="NCBI Taxonomy" id="1813871"/>
    <lineage>
        <taxon>Bacteria</taxon>
        <taxon>Pseudomonadati</taxon>
        <taxon>Bacteroidota</taxon>
        <taxon>Chitinophagia</taxon>
        <taxon>Chitinophagales</taxon>
        <taxon>Chitinophagaceae</taxon>
        <taxon>Panacibacter</taxon>
    </lineage>
</organism>
<keyword evidence="1" id="KW-1133">Transmembrane helix</keyword>
<feature type="transmembrane region" description="Helical" evidence="1">
    <location>
        <begin position="99"/>
        <end position="126"/>
    </location>
</feature>
<dbReference type="AlphaFoldDB" id="A0A5B8VAA0"/>
<dbReference type="RefSeq" id="WP_147189433.1">
    <property type="nucleotide sequence ID" value="NZ_CP042435.1"/>
</dbReference>
<dbReference type="KEGG" id="pgin:FRZ67_10110"/>
<name>A0A5B8VAA0_9BACT</name>
<feature type="transmembrane region" description="Helical" evidence="1">
    <location>
        <begin position="12"/>
        <end position="33"/>
    </location>
</feature>
<proteinExistence type="predicted"/>
<evidence type="ECO:0000256" key="1">
    <source>
        <dbReference type="SAM" id="Phobius"/>
    </source>
</evidence>
<feature type="transmembrane region" description="Helical" evidence="1">
    <location>
        <begin position="189"/>
        <end position="209"/>
    </location>
</feature>
<dbReference type="Pfam" id="PF07099">
    <property type="entry name" value="DUF1361"/>
    <property type="match status" value="1"/>
</dbReference>
<dbReference type="Proteomes" id="UP000321533">
    <property type="component" value="Chromosome"/>
</dbReference>
<dbReference type="OrthoDB" id="4540541at2"/>
<feature type="transmembrane region" description="Helical" evidence="1">
    <location>
        <begin position="39"/>
        <end position="55"/>
    </location>
</feature>
<reference evidence="2 3" key="1">
    <citation type="journal article" date="2016" name="Int. J. Syst. Evol. Microbiol.">
        <title>Panacibacter ginsenosidivorans gen. nov., sp. nov., with ginsenoside converting activity isolated from soil of a ginseng field.</title>
        <authorList>
            <person name="Siddiqi M.Z."/>
            <person name="Muhammad Shafi S."/>
            <person name="Choi K.D."/>
            <person name="Im W.T."/>
        </authorList>
    </citation>
    <scope>NUCLEOTIDE SEQUENCE [LARGE SCALE GENOMIC DNA]</scope>
    <source>
        <strain evidence="2 3">Gsoil1550</strain>
    </source>
</reference>
<dbReference type="InterPro" id="IPR009793">
    <property type="entry name" value="DUF1361"/>
</dbReference>